<dbReference type="AlphaFoldDB" id="A0A563DYF4"/>
<protein>
    <recommendedName>
        <fullName evidence="2">GPI inositol-deacylase PGAP1-like alpha/beta domain-containing protein</fullName>
    </recommendedName>
</protein>
<feature type="compositionally biased region" description="Basic residues" evidence="1">
    <location>
        <begin position="230"/>
        <end position="242"/>
    </location>
</feature>
<feature type="region of interest" description="Disordered" evidence="1">
    <location>
        <begin position="1"/>
        <end position="25"/>
    </location>
</feature>
<dbReference type="InterPro" id="IPR012908">
    <property type="entry name" value="PGAP1-ab_dom-like"/>
</dbReference>
<evidence type="ECO:0000256" key="1">
    <source>
        <dbReference type="SAM" id="MobiDB-lite"/>
    </source>
</evidence>
<dbReference type="OrthoDB" id="556502at2"/>
<feature type="region of interest" description="Disordered" evidence="1">
    <location>
        <begin position="210"/>
        <end position="264"/>
    </location>
</feature>
<evidence type="ECO:0000313" key="3">
    <source>
        <dbReference type="EMBL" id="TWP35225.1"/>
    </source>
</evidence>
<reference evidence="3 4" key="2">
    <citation type="submission" date="2019-08" db="EMBL/GenBank/DDBJ databases">
        <title>Jejuicoccus antrihumi gen. nov., sp. nov., a new member of the family Dermacoccaceae isolated from a cave.</title>
        <authorList>
            <person name="Schumann P."/>
            <person name="Kim I.S."/>
        </authorList>
    </citation>
    <scope>NUCLEOTIDE SEQUENCE [LARGE SCALE GENOMIC DNA]</scope>
    <source>
        <strain evidence="3 4">C5-26</strain>
    </source>
</reference>
<dbReference type="GO" id="GO:0016788">
    <property type="term" value="F:hydrolase activity, acting on ester bonds"/>
    <property type="evidence" value="ECO:0007669"/>
    <property type="project" value="InterPro"/>
</dbReference>
<sequence length="306" mass="32264">MPEPRPARPGGADTRRSRDGTPAAHPEASGMVAVLLHGSCEDDTNWQRGGEHAATYLDTLTRLGWTPVVLLANTCLPVRENGIALSALLQDLVASWPVEVRRITLVGHSMGGLIMRAAAAASIERPWAPLVSDVITLGTPHHGSPVAQGGQCSWPWARAAARDGAVWADPRPPVAGRRGSRGGFRLRGPAVAPRALPTGGGDAVVVAATPGRPRGGRPARAGAVGGVRSRTVRGGRVPRCRHAAFGPGRSLRSAEPPAGARRPREVARLNENRGGLRVSRWRRVTTRSAWRQVAAFPSGWLKVATG</sequence>
<evidence type="ECO:0000259" key="2">
    <source>
        <dbReference type="Pfam" id="PF07819"/>
    </source>
</evidence>
<feature type="domain" description="GPI inositol-deacylase PGAP1-like alpha/beta" evidence="2">
    <location>
        <begin position="96"/>
        <end position="148"/>
    </location>
</feature>
<feature type="region of interest" description="Disordered" evidence="1">
    <location>
        <begin position="167"/>
        <end position="186"/>
    </location>
</feature>
<evidence type="ECO:0000313" key="4">
    <source>
        <dbReference type="Proteomes" id="UP000320244"/>
    </source>
</evidence>
<feature type="compositionally biased region" description="Low complexity" evidence="1">
    <location>
        <begin position="210"/>
        <end position="229"/>
    </location>
</feature>
<reference evidence="3 4" key="1">
    <citation type="submission" date="2019-05" db="EMBL/GenBank/DDBJ databases">
        <authorList>
            <person name="Lee S.D."/>
        </authorList>
    </citation>
    <scope>NUCLEOTIDE SEQUENCE [LARGE SCALE GENOMIC DNA]</scope>
    <source>
        <strain evidence="3 4">C5-26</strain>
    </source>
</reference>
<accession>A0A563DYF4</accession>
<gene>
    <name evidence="3" type="ORF">FGL98_14605</name>
</gene>
<keyword evidence="4" id="KW-1185">Reference proteome</keyword>
<dbReference type="Pfam" id="PF07819">
    <property type="entry name" value="PGAP1"/>
    <property type="match status" value="1"/>
</dbReference>
<organism evidence="3 4">
    <name type="scientific">Leekyejoonella antrihumi</name>
    <dbReference type="NCBI Taxonomy" id="1660198"/>
    <lineage>
        <taxon>Bacteria</taxon>
        <taxon>Bacillati</taxon>
        <taxon>Actinomycetota</taxon>
        <taxon>Actinomycetes</taxon>
        <taxon>Micrococcales</taxon>
        <taxon>Dermacoccaceae</taxon>
        <taxon>Leekyejoonella</taxon>
    </lineage>
</organism>
<dbReference type="EMBL" id="VCQV01000021">
    <property type="protein sequence ID" value="TWP35225.1"/>
    <property type="molecule type" value="Genomic_DNA"/>
</dbReference>
<comment type="caution">
    <text evidence="3">The sequence shown here is derived from an EMBL/GenBank/DDBJ whole genome shotgun (WGS) entry which is preliminary data.</text>
</comment>
<proteinExistence type="predicted"/>
<name>A0A563DYF4_9MICO</name>
<dbReference type="SUPFAM" id="SSF53474">
    <property type="entry name" value="alpha/beta-Hydrolases"/>
    <property type="match status" value="1"/>
</dbReference>
<dbReference type="Proteomes" id="UP000320244">
    <property type="component" value="Unassembled WGS sequence"/>
</dbReference>
<dbReference type="InterPro" id="IPR029058">
    <property type="entry name" value="AB_hydrolase_fold"/>
</dbReference>
<dbReference type="Gene3D" id="3.40.50.1820">
    <property type="entry name" value="alpha/beta hydrolase"/>
    <property type="match status" value="1"/>
</dbReference>